<dbReference type="AlphaFoldDB" id="A0AAD5US86"/>
<comment type="caution">
    <text evidence="1">The sequence shown here is derived from an EMBL/GenBank/DDBJ whole genome shotgun (WGS) entry which is preliminary data.</text>
</comment>
<dbReference type="EMBL" id="JANAWD010000919">
    <property type="protein sequence ID" value="KAJ3475084.1"/>
    <property type="molecule type" value="Genomic_DNA"/>
</dbReference>
<gene>
    <name evidence="1" type="ORF">NLI96_g12070</name>
</gene>
<keyword evidence="2" id="KW-1185">Reference proteome</keyword>
<sequence length="271" mass="30217">MKNSDDNEPESEDLELDHLMRAVTKKTTRRREGEVHRNKRACGPLLRAHLLRLARLPRSIHALAEHLHIPNLPALATIFIHNQLNPNATLDAHDPPPANISLTGPVSVFPSATATFYAPSDFSGISGMHRERIRTAASWRSGPSRYDCVFAEKDHTLPGFRGLHAARVRLFLSINFRGAVYPCALVEWFTPIGETPDDLTGLWMVEPDLEPDGTPSRELIHLDTVVRGAHLVGVYGSTLLPRGLQFSDSLDAFKAFYVNKYADHHAHEVAF</sequence>
<dbReference type="Proteomes" id="UP001212997">
    <property type="component" value="Unassembled WGS sequence"/>
</dbReference>
<name>A0AAD5US86_9APHY</name>
<proteinExistence type="predicted"/>
<organism evidence="1 2">
    <name type="scientific">Meripilus lineatus</name>
    <dbReference type="NCBI Taxonomy" id="2056292"/>
    <lineage>
        <taxon>Eukaryota</taxon>
        <taxon>Fungi</taxon>
        <taxon>Dikarya</taxon>
        <taxon>Basidiomycota</taxon>
        <taxon>Agaricomycotina</taxon>
        <taxon>Agaricomycetes</taxon>
        <taxon>Polyporales</taxon>
        <taxon>Meripilaceae</taxon>
        <taxon>Meripilus</taxon>
    </lineage>
</organism>
<accession>A0AAD5US86</accession>
<reference evidence="1" key="1">
    <citation type="submission" date="2022-07" db="EMBL/GenBank/DDBJ databases">
        <title>Genome Sequence of Physisporinus lineatus.</title>
        <authorList>
            <person name="Buettner E."/>
        </authorList>
    </citation>
    <scope>NUCLEOTIDE SEQUENCE</scope>
    <source>
        <strain evidence="1">VT162</strain>
    </source>
</reference>
<protein>
    <submittedName>
        <fullName evidence="1">Uncharacterized protein</fullName>
    </submittedName>
</protein>
<evidence type="ECO:0000313" key="2">
    <source>
        <dbReference type="Proteomes" id="UP001212997"/>
    </source>
</evidence>
<evidence type="ECO:0000313" key="1">
    <source>
        <dbReference type="EMBL" id="KAJ3475084.1"/>
    </source>
</evidence>